<evidence type="ECO:0000313" key="3">
    <source>
        <dbReference type="EMBL" id="NME70548.1"/>
    </source>
</evidence>
<sequence length="443" mass="50717">MDNLLTKVWVKRHNTLVKAHQKTTLSLIAQKLLFFSFTLKEQDLDETLEFRVADFLGRAPGGKDIKNIDQACDELSSAKVRQGSGINDADYEANDFNRKYIALFDTIEINKTKVSFKFNRTFKSFLGPTSNYTLYLFGNLKDIRSPHAVRLYDYLIGGVGKYTERLVELNELKSILGVADRKSYNVFNTFKNSVLEPAVNGIDEHSDIHLSYTPVRKSGRKYTHILFKFRKKIIIAKDTTANTDGGEEALNAVNRQKIASMRDLKLPENIIEATINVLLKEQSEVIDITAHQMEIPQMENAPMGSSQNETAKTPAGKFVPVVIECPQYGNDKQLFAELSSKLAKKLNYFGEYDFSTKKYGEWHQVYVEVLNEELSFFFKEMKAVGIGNKVIDMALKDFVATLENDQILRPLRKELKDLKNAIRNNEMFPNRNSFNKMIREWGE</sequence>
<keyword evidence="4" id="KW-1185">Reference proteome</keyword>
<feature type="domain" description="Initiator Rep protein WH1" evidence="2">
    <location>
        <begin position="9"/>
        <end position="155"/>
    </location>
</feature>
<evidence type="ECO:0000256" key="1">
    <source>
        <dbReference type="ARBA" id="ARBA00038283"/>
    </source>
</evidence>
<comment type="similarity">
    <text evidence="1">Belongs to the initiator RepB protein family.</text>
</comment>
<dbReference type="InterPro" id="IPR036388">
    <property type="entry name" value="WH-like_DNA-bd_sf"/>
</dbReference>
<dbReference type="AlphaFoldDB" id="A0A7X9RXF0"/>
<dbReference type="Pfam" id="PF21205">
    <property type="entry name" value="Rep3_C"/>
    <property type="match status" value="1"/>
</dbReference>
<dbReference type="GO" id="GO:0003887">
    <property type="term" value="F:DNA-directed DNA polymerase activity"/>
    <property type="evidence" value="ECO:0007669"/>
    <property type="project" value="InterPro"/>
</dbReference>
<comment type="caution">
    <text evidence="3">The sequence shown here is derived from an EMBL/GenBank/DDBJ whole genome shotgun (WGS) entry which is preliminary data.</text>
</comment>
<accession>A0A7X9RXF0</accession>
<dbReference type="Pfam" id="PF01051">
    <property type="entry name" value="Rep3_N"/>
    <property type="match status" value="1"/>
</dbReference>
<organism evidence="3 4">
    <name type="scientific">Flammeovirga aprica JL-4</name>
    <dbReference type="NCBI Taxonomy" id="694437"/>
    <lineage>
        <taxon>Bacteria</taxon>
        <taxon>Pseudomonadati</taxon>
        <taxon>Bacteroidota</taxon>
        <taxon>Cytophagia</taxon>
        <taxon>Cytophagales</taxon>
        <taxon>Flammeovirgaceae</taxon>
        <taxon>Flammeovirga</taxon>
    </lineage>
</organism>
<dbReference type="SUPFAM" id="SSF46785">
    <property type="entry name" value="Winged helix' DNA-binding domain"/>
    <property type="match status" value="1"/>
</dbReference>
<proteinExistence type="inferred from homology"/>
<name>A0A7X9RXF0_9BACT</name>
<dbReference type="GO" id="GO:0006270">
    <property type="term" value="P:DNA replication initiation"/>
    <property type="evidence" value="ECO:0007669"/>
    <property type="project" value="InterPro"/>
</dbReference>
<reference evidence="3 4" key="1">
    <citation type="submission" date="2020-04" db="EMBL/GenBank/DDBJ databases">
        <title>Flammeovirga sp. SR4, a novel species isolated from seawater.</title>
        <authorList>
            <person name="Wang X."/>
        </authorList>
    </citation>
    <scope>NUCLEOTIDE SEQUENCE [LARGE SCALE GENOMIC DNA]</scope>
    <source>
        <strain evidence="3 4">ATCC 23126</strain>
    </source>
</reference>
<dbReference type="Gene3D" id="1.10.10.10">
    <property type="entry name" value="Winged helix-like DNA-binding domain superfamily/Winged helix DNA-binding domain"/>
    <property type="match status" value="2"/>
</dbReference>
<dbReference type="InterPro" id="IPR036390">
    <property type="entry name" value="WH_DNA-bd_sf"/>
</dbReference>
<gene>
    <name evidence="3" type="ORF">HHU12_21410</name>
</gene>
<dbReference type="InterPro" id="IPR000525">
    <property type="entry name" value="Initiator_Rep_WH1"/>
</dbReference>
<dbReference type="EMBL" id="JABANE010000067">
    <property type="protein sequence ID" value="NME70548.1"/>
    <property type="molecule type" value="Genomic_DNA"/>
</dbReference>
<dbReference type="RefSeq" id="WP_169658781.1">
    <property type="nucleotide sequence ID" value="NZ_JABANE010000067.1"/>
</dbReference>
<protein>
    <submittedName>
        <fullName evidence="3">Replication initiation protein</fullName>
    </submittedName>
</protein>
<evidence type="ECO:0000313" key="4">
    <source>
        <dbReference type="Proteomes" id="UP000576082"/>
    </source>
</evidence>
<evidence type="ECO:0000259" key="2">
    <source>
        <dbReference type="Pfam" id="PF01051"/>
    </source>
</evidence>
<dbReference type="Proteomes" id="UP000576082">
    <property type="component" value="Unassembled WGS sequence"/>
</dbReference>